<dbReference type="NCBIfam" id="TIGR02378">
    <property type="entry name" value="nirD_assim_sml"/>
    <property type="match status" value="1"/>
</dbReference>
<gene>
    <name evidence="4" type="primary">nirD</name>
    <name evidence="4" type="ORF">NCTC11862_01396</name>
</gene>
<dbReference type="EC" id="1.7.1.4" evidence="4"/>
<dbReference type="RefSeq" id="WP_018581600.1">
    <property type="nucleotide sequence ID" value="NZ_LDYD01000005.1"/>
</dbReference>
<keyword evidence="1 4" id="KW-0560">Oxidoreductase</keyword>
<evidence type="ECO:0000313" key="4">
    <source>
        <dbReference type="EMBL" id="STC69597.1"/>
    </source>
</evidence>
<sequence>MSISFDASKLEENLGVAVLMPNDEQVAVYLVGGELYALSNIDPYSRAAVMSRGIIGEHEGRPTVASPMLKQKFYLDDGTSLQEDEVVIPTYPVKQEGGQIIVG</sequence>
<dbReference type="STRING" id="35756.GCA_001044155_00857"/>
<dbReference type="InterPro" id="IPR036922">
    <property type="entry name" value="Rieske_2Fe-2S_sf"/>
</dbReference>
<dbReference type="Proteomes" id="UP000254467">
    <property type="component" value="Unassembled WGS sequence"/>
</dbReference>
<keyword evidence="2" id="KW-0534">Nitrate assimilation</keyword>
<evidence type="ECO:0000259" key="3">
    <source>
        <dbReference type="Pfam" id="PF13806"/>
    </source>
</evidence>
<protein>
    <submittedName>
        <fullName evidence="4">Nitrite reductase small subunit</fullName>
        <ecNumber evidence="4">1.7.1.4</ecNumber>
    </submittedName>
</protein>
<keyword evidence="5" id="KW-1185">Reference proteome</keyword>
<organism evidence="4 5">
    <name type="scientific">Corynebacterium pilosum</name>
    <dbReference type="NCBI Taxonomy" id="35756"/>
    <lineage>
        <taxon>Bacteria</taxon>
        <taxon>Bacillati</taxon>
        <taxon>Actinomycetota</taxon>
        <taxon>Actinomycetes</taxon>
        <taxon>Mycobacteriales</taxon>
        <taxon>Corynebacteriaceae</taxon>
        <taxon>Corynebacterium</taxon>
    </lineage>
</organism>
<dbReference type="PANTHER" id="PTHR40562:SF1">
    <property type="entry name" value="NITRITE REDUCTASE (NADH) SMALL SUBUNIT"/>
    <property type="match status" value="1"/>
</dbReference>
<dbReference type="AlphaFoldDB" id="A0A376CN07"/>
<accession>A0A376CN07</accession>
<evidence type="ECO:0000256" key="2">
    <source>
        <dbReference type="ARBA" id="ARBA00023063"/>
    </source>
</evidence>
<dbReference type="EMBL" id="UFXQ01000001">
    <property type="protein sequence ID" value="STC69597.1"/>
    <property type="molecule type" value="Genomic_DNA"/>
</dbReference>
<dbReference type="InterPro" id="IPR017881">
    <property type="entry name" value="NirD"/>
</dbReference>
<dbReference type="GO" id="GO:0051537">
    <property type="term" value="F:2 iron, 2 sulfur cluster binding"/>
    <property type="evidence" value="ECO:0007669"/>
    <property type="project" value="InterPro"/>
</dbReference>
<dbReference type="Pfam" id="PF13806">
    <property type="entry name" value="Rieske_2"/>
    <property type="match status" value="1"/>
</dbReference>
<proteinExistence type="predicted"/>
<dbReference type="Gene3D" id="2.102.10.10">
    <property type="entry name" value="Rieske [2Fe-2S] iron-sulphur domain"/>
    <property type="match status" value="1"/>
</dbReference>
<dbReference type="OrthoDB" id="3213360at2"/>
<dbReference type="GO" id="GO:0008942">
    <property type="term" value="F:nitrite reductase [NAD(P)H] activity"/>
    <property type="evidence" value="ECO:0007669"/>
    <property type="project" value="UniProtKB-EC"/>
</dbReference>
<dbReference type="SUPFAM" id="SSF50022">
    <property type="entry name" value="ISP domain"/>
    <property type="match status" value="1"/>
</dbReference>
<dbReference type="PROSITE" id="PS51300">
    <property type="entry name" value="NIRD"/>
    <property type="match status" value="1"/>
</dbReference>
<evidence type="ECO:0000313" key="5">
    <source>
        <dbReference type="Proteomes" id="UP000254467"/>
    </source>
</evidence>
<dbReference type="GO" id="GO:0042128">
    <property type="term" value="P:nitrate assimilation"/>
    <property type="evidence" value="ECO:0007669"/>
    <property type="project" value="UniProtKB-KW"/>
</dbReference>
<name>A0A376CN07_9CORY</name>
<dbReference type="InterPro" id="IPR012748">
    <property type="entry name" value="Rieske-like_NirD"/>
</dbReference>
<evidence type="ECO:0000256" key="1">
    <source>
        <dbReference type="ARBA" id="ARBA00023002"/>
    </source>
</evidence>
<dbReference type="PANTHER" id="PTHR40562">
    <property type="match status" value="1"/>
</dbReference>
<reference evidence="4 5" key="1">
    <citation type="submission" date="2018-06" db="EMBL/GenBank/DDBJ databases">
        <authorList>
            <consortium name="Pathogen Informatics"/>
            <person name="Doyle S."/>
        </authorList>
    </citation>
    <scope>NUCLEOTIDE SEQUENCE [LARGE SCALE GENOMIC DNA]</scope>
    <source>
        <strain evidence="4 5">NCTC11862</strain>
    </source>
</reference>
<feature type="domain" description="Rieske-like [2Fe-2S]" evidence="3">
    <location>
        <begin position="7"/>
        <end position="102"/>
    </location>
</feature>